<evidence type="ECO:0000259" key="3">
    <source>
        <dbReference type="Pfam" id="PF10374"/>
    </source>
</evidence>
<dbReference type="EMBL" id="PYWC01000003">
    <property type="protein sequence ID" value="PWW80340.1"/>
    <property type="molecule type" value="Genomic_DNA"/>
</dbReference>
<keyword evidence="5" id="KW-1185">Reference proteome</keyword>
<evidence type="ECO:0000313" key="4">
    <source>
        <dbReference type="EMBL" id="PWW80340.1"/>
    </source>
</evidence>
<evidence type="ECO:0008006" key="6">
    <source>
        <dbReference type="Google" id="ProtNLM"/>
    </source>
</evidence>
<feature type="domain" description="Telomerase activating protein Est1-like N-terminal" evidence="3">
    <location>
        <begin position="52"/>
        <end position="169"/>
    </location>
</feature>
<sequence>MLSPSTSTLERCACFLSSSLRLRSLPHSPVSRLREAYVNILFVDFRLALDRDVEGRIWSKHHKIIDRYRVVLSQFQEIHGRKRPVELRKLQNSFINFIKQATRFYRSLIQRLISHFGLAELEWVIRKFNLSLDFPTTKPPIYEAEIKQLAISSCHRTLVFLGDLSRYREVSQNPKNWGPATGYYTLAKKLVPAFGSPHNQLAVIALNEGSNLSYTYHLYRALSVSEPFPEAGDNLGVGFRKVLKTFKVGNLTASFSRKEEQAIHELVALFVRLHAKCFTNTEFSDYEGLESEMLTQLALDLKERTMSNGMLTKFVLINIAAQSYATNISPKVNFSHSHPYFLRLNVATFTTLHQVFQPELERLFDDKPKNEIEPISAVGRRMLPALRLYSTWLRINHPTLTGQLADTSLSVLIRQLWQTYANTLSLLGATFPIDHLPKFSYLLEEDDDTIGFLPFSQANGSTTCNWGDESKEKSHPNDEMLARIRSLLEDGRSLCLDESTPISISNTTILYKEDGIPSSTPSTGTSSFYRSPAHPSTSTSLYDRIGTTVPVSVGNEFSRSMGIHKPSESVLAQGGDSIVGSVAGSETTMNKMVDLLVGPRDAIRCEEEEILFEGKRKGRKKGKLYLGNRDPGARERSNLAGVLLEGSLHSGGPRIPGAGPYHDPST</sequence>
<feature type="region of interest" description="Disordered" evidence="1">
    <location>
        <begin position="623"/>
        <end position="666"/>
    </location>
</feature>
<dbReference type="AlphaFoldDB" id="A0A317T2D0"/>
<organism evidence="4 5">
    <name type="scientific">Tuber magnatum</name>
    <name type="common">white Piedmont truffle</name>
    <dbReference type="NCBI Taxonomy" id="42249"/>
    <lineage>
        <taxon>Eukaryota</taxon>
        <taxon>Fungi</taxon>
        <taxon>Dikarya</taxon>
        <taxon>Ascomycota</taxon>
        <taxon>Pezizomycotina</taxon>
        <taxon>Pezizomycetes</taxon>
        <taxon>Pezizales</taxon>
        <taxon>Tuberaceae</taxon>
        <taxon>Tuber</taxon>
    </lineage>
</organism>
<proteinExistence type="predicted"/>
<protein>
    <recommendedName>
        <fullName evidence="6">DNA/RNA-binding domain-containing protein</fullName>
    </recommendedName>
</protein>
<dbReference type="Gene3D" id="1.25.40.10">
    <property type="entry name" value="Tetratricopeptide repeat domain"/>
    <property type="match status" value="1"/>
</dbReference>
<evidence type="ECO:0000256" key="1">
    <source>
        <dbReference type="SAM" id="MobiDB-lite"/>
    </source>
</evidence>
<dbReference type="InterPro" id="IPR011990">
    <property type="entry name" value="TPR-like_helical_dom_sf"/>
</dbReference>
<dbReference type="PANTHER" id="PTHR15696:SF36">
    <property type="entry name" value="NONSENSE-MEDIATED MRNA DECAY FACTOR"/>
    <property type="match status" value="1"/>
</dbReference>
<feature type="domain" description="DNA/RNA-binding" evidence="2">
    <location>
        <begin position="180"/>
        <end position="457"/>
    </location>
</feature>
<dbReference type="Pfam" id="PF10374">
    <property type="entry name" value="EST1"/>
    <property type="match status" value="1"/>
</dbReference>
<evidence type="ECO:0000313" key="5">
    <source>
        <dbReference type="Proteomes" id="UP000246991"/>
    </source>
</evidence>
<dbReference type="STRING" id="42249.A0A317T2D0"/>
<name>A0A317T2D0_9PEZI</name>
<dbReference type="InterPro" id="IPR045153">
    <property type="entry name" value="Est1/Ebs1-like"/>
</dbReference>
<dbReference type="InterPro" id="IPR018834">
    <property type="entry name" value="DNA/RNA-bd_Est1-type"/>
</dbReference>
<gene>
    <name evidence="4" type="ORF">C7212DRAFT_276141</name>
</gene>
<comment type="caution">
    <text evidence="4">The sequence shown here is derived from an EMBL/GenBank/DDBJ whole genome shotgun (WGS) entry which is preliminary data.</text>
</comment>
<dbReference type="SUPFAM" id="SSF48452">
    <property type="entry name" value="TPR-like"/>
    <property type="match status" value="1"/>
</dbReference>
<dbReference type="Proteomes" id="UP000246991">
    <property type="component" value="Unassembled WGS sequence"/>
</dbReference>
<dbReference type="PANTHER" id="PTHR15696">
    <property type="entry name" value="SMG-7 SUPPRESSOR WITH MORPHOLOGICAL EFFECT ON GENITALIA PROTEIN 7"/>
    <property type="match status" value="1"/>
</dbReference>
<dbReference type="InterPro" id="IPR019458">
    <property type="entry name" value="Est1-like_N"/>
</dbReference>
<accession>A0A317T2D0</accession>
<reference evidence="4 5" key="1">
    <citation type="submission" date="2018-03" db="EMBL/GenBank/DDBJ databases">
        <title>Genomes of Pezizomycetes fungi and the evolution of truffles.</title>
        <authorList>
            <person name="Murat C."/>
            <person name="Payen T."/>
            <person name="Noel B."/>
            <person name="Kuo A."/>
            <person name="Martin F.M."/>
        </authorList>
    </citation>
    <scope>NUCLEOTIDE SEQUENCE [LARGE SCALE GENOMIC DNA]</scope>
    <source>
        <strain evidence="4">091103-1</strain>
    </source>
</reference>
<evidence type="ECO:0000259" key="2">
    <source>
        <dbReference type="Pfam" id="PF10373"/>
    </source>
</evidence>
<dbReference type="OrthoDB" id="69928at2759"/>
<dbReference type="Pfam" id="PF10373">
    <property type="entry name" value="EST1_DNA_bind"/>
    <property type="match status" value="1"/>
</dbReference>